<dbReference type="Proteomes" id="UP000233556">
    <property type="component" value="Unassembled WGS sequence"/>
</dbReference>
<name>A0A2I0TTU1_LIMLA</name>
<evidence type="ECO:0000313" key="2">
    <source>
        <dbReference type="Proteomes" id="UP000233556"/>
    </source>
</evidence>
<protein>
    <submittedName>
        <fullName evidence="1">Uncharacterized protein</fullName>
    </submittedName>
</protein>
<reference evidence="2" key="2">
    <citation type="submission" date="2017-12" db="EMBL/GenBank/DDBJ databases">
        <title>Genome sequence of the Bar-tailed Godwit (Limosa lapponica baueri).</title>
        <authorList>
            <person name="Lima N.C.B."/>
            <person name="Parody-Merino A.M."/>
            <person name="Battley P.F."/>
            <person name="Fidler A.E."/>
            <person name="Prosdocimi F."/>
        </authorList>
    </citation>
    <scope>NUCLEOTIDE SEQUENCE [LARGE SCALE GENOMIC DNA]</scope>
</reference>
<dbReference type="EMBL" id="KZ507251">
    <property type="protein sequence ID" value="PKU37211.1"/>
    <property type="molecule type" value="Genomic_DNA"/>
</dbReference>
<reference evidence="2" key="1">
    <citation type="submission" date="2017-11" db="EMBL/GenBank/DDBJ databases">
        <authorList>
            <person name="Lima N.C."/>
            <person name="Parody-Merino A.M."/>
            <person name="Battley P.F."/>
            <person name="Fidler A.E."/>
            <person name="Prosdocimi F."/>
        </authorList>
    </citation>
    <scope>NUCLEOTIDE SEQUENCE [LARGE SCALE GENOMIC DNA]</scope>
</reference>
<accession>A0A2I0TTU1</accession>
<proteinExistence type="predicted"/>
<keyword evidence="2" id="KW-1185">Reference proteome</keyword>
<evidence type="ECO:0000313" key="1">
    <source>
        <dbReference type="EMBL" id="PKU37211.1"/>
    </source>
</evidence>
<gene>
    <name evidence="1" type="ORF">llap_12487</name>
</gene>
<dbReference type="AlphaFoldDB" id="A0A2I0TTU1"/>
<organism evidence="1 2">
    <name type="scientific">Limosa lapponica baueri</name>
    <dbReference type="NCBI Taxonomy" id="1758121"/>
    <lineage>
        <taxon>Eukaryota</taxon>
        <taxon>Metazoa</taxon>
        <taxon>Chordata</taxon>
        <taxon>Craniata</taxon>
        <taxon>Vertebrata</taxon>
        <taxon>Euteleostomi</taxon>
        <taxon>Archelosauria</taxon>
        <taxon>Archosauria</taxon>
        <taxon>Dinosauria</taxon>
        <taxon>Saurischia</taxon>
        <taxon>Theropoda</taxon>
        <taxon>Coelurosauria</taxon>
        <taxon>Aves</taxon>
        <taxon>Neognathae</taxon>
        <taxon>Neoaves</taxon>
        <taxon>Charadriiformes</taxon>
        <taxon>Scolopacidae</taxon>
        <taxon>Limosa</taxon>
    </lineage>
</organism>
<sequence>MTEREESPVAADSATLEDVPNYSHCQFVIVKFFFKLFLHDVEPSGALKDLVIRLNDNGNVGMMTLDGSSIASPHPGAGYHDSSAFPCTD</sequence>